<evidence type="ECO:0000256" key="1">
    <source>
        <dbReference type="SAM" id="MobiDB-lite"/>
    </source>
</evidence>
<protein>
    <submittedName>
        <fullName evidence="2">Uncharacterized protein</fullName>
    </submittedName>
</protein>
<accession>A0AAV7TV05</accession>
<feature type="compositionally biased region" description="Basic and acidic residues" evidence="1">
    <location>
        <begin position="10"/>
        <end position="19"/>
    </location>
</feature>
<reference evidence="2" key="1">
    <citation type="journal article" date="2022" name="bioRxiv">
        <title>Sequencing and chromosome-scale assembly of the giantPleurodeles waltlgenome.</title>
        <authorList>
            <person name="Brown T."/>
            <person name="Elewa A."/>
            <person name="Iarovenko S."/>
            <person name="Subramanian E."/>
            <person name="Araus A.J."/>
            <person name="Petzold A."/>
            <person name="Susuki M."/>
            <person name="Suzuki K.-i.T."/>
            <person name="Hayashi T."/>
            <person name="Toyoda A."/>
            <person name="Oliveira C."/>
            <person name="Osipova E."/>
            <person name="Leigh N.D."/>
            <person name="Simon A."/>
            <person name="Yun M.H."/>
        </authorList>
    </citation>
    <scope>NUCLEOTIDE SEQUENCE</scope>
    <source>
        <strain evidence="2">20211129_DDA</strain>
        <tissue evidence="2">Liver</tissue>
    </source>
</reference>
<proteinExistence type="predicted"/>
<name>A0AAV7TV05_PLEWA</name>
<comment type="caution">
    <text evidence="2">The sequence shown here is derived from an EMBL/GenBank/DDBJ whole genome shotgun (WGS) entry which is preliminary data.</text>
</comment>
<sequence>MQEAGLKYPEAARRTERWDGGGCARSRKKMEEPKGAKRRKRHGTTSSGRQDLKTDVAKHQRKHHLKTTEMESATCRSRPRSRRSVAQPGQPQYVVRSCALRDNAKYLESNVSWKAKPFFANFAIEATTSIADYSWSMPSAQHKIV</sequence>
<organism evidence="2 3">
    <name type="scientific">Pleurodeles waltl</name>
    <name type="common">Iberian ribbed newt</name>
    <dbReference type="NCBI Taxonomy" id="8319"/>
    <lineage>
        <taxon>Eukaryota</taxon>
        <taxon>Metazoa</taxon>
        <taxon>Chordata</taxon>
        <taxon>Craniata</taxon>
        <taxon>Vertebrata</taxon>
        <taxon>Euteleostomi</taxon>
        <taxon>Amphibia</taxon>
        <taxon>Batrachia</taxon>
        <taxon>Caudata</taxon>
        <taxon>Salamandroidea</taxon>
        <taxon>Salamandridae</taxon>
        <taxon>Pleurodelinae</taxon>
        <taxon>Pleurodeles</taxon>
    </lineage>
</organism>
<dbReference type="Proteomes" id="UP001066276">
    <property type="component" value="Chromosome 3_2"/>
</dbReference>
<evidence type="ECO:0000313" key="2">
    <source>
        <dbReference type="EMBL" id="KAJ1179447.1"/>
    </source>
</evidence>
<dbReference type="EMBL" id="JANPWB010000006">
    <property type="protein sequence ID" value="KAJ1179447.1"/>
    <property type="molecule type" value="Genomic_DNA"/>
</dbReference>
<gene>
    <name evidence="2" type="ORF">NDU88_004681</name>
</gene>
<feature type="region of interest" description="Disordered" evidence="1">
    <location>
        <begin position="1"/>
        <end position="91"/>
    </location>
</feature>
<keyword evidence="3" id="KW-1185">Reference proteome</keyword>
<dbReference type="AlphaFoldDB" id="A0AAV7TV05"/>
<evidence type="ECO:0000313" key="3">
    <source>
        <dbReference type="Proteomes" id="UP001066276"/>
    </source>
</evidence>